<dbReference type="Proteomes" id="UP000596661">
    <property type="component" value="Chromosome 1"/>
</dbReference>
<dbReference type="InterPro" id="IPR000477">
    <property type="entry name" value="RT_dom"/>
</dbReference>
<evidence type="ECO:0008006" key="6">
    <source>
        <dbReference type="Google" id="ProtNLM"/>
    </source>
</evidence>
<dbReference type="CDD" id="cd01650">
    <property type="entry name" value="RT_nLTR_like"/>
    <property type="match status" value="1"/>
</dbReference>
<dbReference type="PANTHER" id="PTHR46890:SF48">
    <property type="entry name" value="RNA-DIRECTED DNA POLYMERASE"/>
    <property type="match status" value="1"/>
</dbReference>
<sequence length="468" mass="52240">MHPDKFPGLDGMTLAFYQKHWSIVGADVVQFVREFFDSGKFPDSINDTHIVLIPKKKNPTQVSDMRPISLCNVLYKIASKVVANRMKGVLSEAISETQSAFVSGRLISDNVMVAFEAMHYLKRKTNGRKGYMAIKLDMSKAYDRVEWGFLESILRVMGFSVRWIGGIRQGCPLSPYLFIVCAKGLSSLIRHYETTRLITGCKDAAIILGIPLHQAIVNDSWYWIAEKNGFYSVRSAYNSLQQLKHHSDSSEAFSFWKILWSLKVPPKAKDLVWRATSNCLASKRNLCIKRYLADSSCPFVVFSLKRMACIVSCHFAWSCFVCRIGQPLEGIYFLPLLVVGSYYAKELTRVEASSDALLGHLGSENDLERVIFPRCLLSKMESRFSDGLNRPRASNSTPTPPSSIHSTSNVLHVIRDHTGGLVSVLAGVFSGSVGSESARLWAFEALSQLKDPPFSVAIEPIALFVIAT</sequence>
<dbReference type="EnsemblPlants" id="evm.model.01.338">
    <property type="protein sequence ID" value="cds.evm.model.01.338"/>
    <property type="gene ID" value="evm.TU.01.338"/>
</dbReference>
<evidence type="ECO:0000259" key="2">
    <source>
        <dbReference type="Pfam" id="PF00078"/>
    </source>
</evidence>
<dbReference type="InterPro" id="IPR026960">
    <property type="entry name" value="RVT-Znf"/>
</dbReference>
<evidence type="ECO:0000313" key="5">
    <source>
        <dbReference type="Proteomes" id="UP000596661"/>
    </source>
</evidence>
<reference evidence="4" key="2">
    <citation type="submission" date="2021-03" db="UniProtKB">
        <authorList>
            <consortium name="EnsemblPlants"/>
        </authorList>
    </citation>
    <scope>IDENTIFICATION</scope>
</reference>
<reference evidence="4" key="1">
    <citation type="submission" date="2018-11" db="EMBL/GenBank/DDBJ databases">
        <authorList>
            <person name="Grassa J C."/>
        </authorList>
    </citation>
    <scope>NUCLEOTIDE SEQUENCE [LARGE SCALE GENOMIC DNA]</scope>
</reference>
<evidence type="ECO:0000256" key="1">
    <source>
        <dbReference type="SAM" id="MobiDB-lite"/>
    </source>
</evidence>
<dbReference type="PANTHER" id="PTHR46890">
    <property type="entry name" value="NON-LTR RETROLELEMENT REVERSE TRANSCRIPTASE-LIKE PROTEIN-RELATED"/>
    <property type="match status" value="1"/>
</dbReference>
<dbReference type="EMBL" id="UZAU01000008">
    <property type="status" value="NOT_ANNOTATED_CDS"/>
    <property type="molecule type" value="Genomic_DNA"/>
</dbReference>
<dbReference type="Gramene" id="evm.model.01.338">
    <property type="protein sequence ID" value="cds.evm.model.01.338"/>
    <property type="gene ID" value="evm.TU.01.338"/>
</dbReference>
<dbReference type="SUPFAM" id="SSF56672">
    <property type="entry name" value="DNA/RNA polymerases"/>
    <property type="match status" value="1"/>
</dbReference>
<keyword evidence="5" id="KW-1185">Reference proteome</keyword>
<accession>A0A803NNP5</accession>
<dbReference type="InterPro" id="IPR043502">
    <property type="entry name" value="DNA/RNA_pol_sf"/>
</dbReference>
<dbReference type="InterPro" id="IPR052343">
    <property type="entry name" value="Retrotransposon-Effector_Assoc"/>
</dbReference>
<dbReference type="AlphaFoldDB" id="A0A803NNP5"/>
<evidence type="ECO:0000313" key="4">
    <source>
        <dbReference type="EnsemblPlants" id="cds.evm.model.01.338"/>
    </source>
</evidence>
<proteinExistence type="predicted"/>
<dbReference type="Pfam" id="PF13966">
    <property type="entry name" value="zf-RVT"/>
    <property type="match status" value="1"/>
</dbReference>
<protein>
    <recommendedName>
        <fullName evidence="6">Reverse transcriptase domain-containing protein</fullName>
    </recommendedName>
</protein>
<feature type="domain" description="Reverse transcriptase zinc-binding" evidence="3">
    <location>
        <begin position="231"/>
        <end position="300"/>
    </location>
</feature>
<feature type="compositionally biased region" description="Low complexity" evidence="1">
    <location>
        <begin position="394"/>
        <end position="406"/>
    </location>
</feature>
<name>A0A803NNP5_CANSA</name>
<evidence type="ECO:0000259" key="3">
    <source>
        <dbReference type="Pfam" id="PF13966"/>
    </source>
</evidence>
<organism evidence="4 5">
    <name type="scientific">Cannabis sativa</name>
    <name type="common">Hemp</name>
    <name type="synonym">Marijuana</name>
    <dbReference type="NCBI Taxonomy" id="3483"/>
    <lineage>
        <taxon>Eukaryota</taxon>
        <taxon>Viridiplantae</taxon>
        <taxon>Streptophyta</taxon>
        <taxon>Embryophyta</taxon>
        <taxon>Tracheophyta</taxon>
        <taxon>Spermatophyta</taxon>
        <taxon>Magnoliopsida</taxon>
        <taxon>eudicotyledons</taxon>
        <taxon>Gunneridae</taxon>
        <taxon>Pentapetalae</taxon>
        <taxon>rosids</taxon>
        <taxon>fabids</taxon>
        <taxon>Rosales</taxon>
        <taxon>Cannabaceae</taxon>
        <taxon>Cannabis</taxon>
    </lineage>
</organism>
<dbReference type="Pfam" id="PF00078">
    <property type="entry name" value="RVT_1"/>
    <property type="match status" value="1"/>
</dbReference>
<feature type="region of interest" description="Disordered" evidence="1">
    <location>
        <begin position="386"/>
        <end position="406"/>
    </location>
</feature>
<feature type="domain" description="Reverse transcriptase" evidence="2">
    <location>
        <begin position="53"/>
        <end position="192"/>
    </location>
</feature>